<gene>
    <name evidence="1" type="ORF">AArcS_2734</name>
</gene>
<keyword evidence="2" id="KW-1185">Reference proteome</keyword>
<proteinExistence type="predicted"/>
<dbReference type="EMBL" id="CP064786">
    <property type="protein sequence ID" value="QSG03930.1"/>
    <property type="molecule type" value="Genomic_DNA"/>
</dbReference>
<sequence>MPDCPRCGTRMSMDDETTKLVEYRCTVCHTREVEHRTGSQSLRQGSPDVA</sequence>
<dbReference type="KEGG" id="hara:AArcS_2734"/>
<dbReference type="Proteomes" id="UP000663586">
    <property type="component" value="Chromosome"/>
</dbReference>
<evidence type="ECO:0000313" key="1">
    <source>
        <dbReference type="EMBL" id="QSG03930.1"/>
    </source>
</evidence>
<evidence type="ECO:0000313" key="2">
    <source>
        <dbReference type="Proteomes" id="UP000663586"/>
    </source>
</evidence>
<reference evidence="1" key="1">
    <citation type="submission" date="2020-11" db="EMBL/GenBank/DDBJ databases">
        <title>Carbohydrate-dependent, anaerobic sulfur respiration: A novel catabolism in halophilic archaea.</title>
        <authorList>
            <person name="Sorokin D.Y."/>
            <person name="Messina E."/>
            <person name="Smedile F."/>
            <person name="La Cono V."/>
            <person name="Hallsworth J.E."/>
            <person name="Yakimov M.M."/>
        </authorList>
    </citation>
    <scope>NUCLEOTIDE SEQUENCE</scope>
    <source>
        <strain evidence="1">AArc-S</strain>
    </source>
</reference>
<accession>A0A897MP36</accession>
<organism evidence="1 2">
    <name type="scientific">Natranaeroarchaeum sulfidigenes</name>
    <dbReference type="NCBI Taxonomy" id="2784880"/>
    <lineage>
        <taxon>Archaea</taxon>
        <taxon>Methanobacteriati</taxon>
        <taxon>Methanobacteriota</taxon>
        <taxon>Stenosarchaea group</taxon>
        <taxon>Halobacteria</taxon>
        <taxon>Halobacteriales</taxon>
        <taxon>Natronoarchaeaceae</taxon>
        <taxon>Natranaeroarchaeum</taxon>
    </lineage>
</organism>
<dbReference type="AlphaFoldDB" id="A0A897MP36"/>
<evidence type="ECO:0008006" key="3">
    <source>
        <dbReference type="Google" id="ProtNLM"/>
    </source>
</evidence>
<protein>
    <recommendedName>
        <fullName evidence="3">Small CPxCG-related zinc finger protein</fullName>
    </recommendedName>
</protein>
<name>A0A897MP36_9EURY</name>